<dbReference type="InterPro" id="IPR036116">
    <property type="entry name" value="FN3_sf"/>
</dbReference>
<keyword evidence="4 5" id="KW-0720">Serine protease</keyword>
<evidence type="ECO:0000313" key="10">
    <source>
        <dbReference type="EMBL" id="NMM47708.1"/>
    </source>
</evidence>
<dbReference type="CDD" id="cd00063">
    <property type="entry name" value="FN3"/>
    <property type="match status" value="1"/>
</dbReference>
<sequence>MNKFLSPCKRAMRANFRGLLFVSLILCMSTSYSQDKITTTPKHNAKTIKFKGHNAIEGVVRIKFKNTEEVQRKLENMMTASENGRFSKGSNAYLSIPDFPEFSAKNNEFGAVNMKRVFRPAGKYEERHKKWGLHLWYEIEYKNDADLNRVLEAYSGIAEIAVAEPRYEMALNTLSGPPNDPQYSTQANHYDLIRALEAWGLETGSSDVIVAIEDQGVDYNHPDLQGHMWINSGETPNNGVDDDNNGYVDDYYGYNFGNDNGNIAIDFHGTHVGGTVSAETNNGVGVAGVAGGSGSDDGVRLMSLSVFGNNAQGGFDEAFIYAADNGAVISQNSWGGGSQSAALENAIDYFIANAGGQGQPLNGGLVVFAAGNSNSQTSGAYPANYAPVIAVASTTYDATKSSFSNYGTWVDIAAPGSNILSTYPVSQGSYNTISGTSMACPHVSGVAALVASKAWREGNPLTAAQLRTQLESTANFDLLYNANSSTYNGRLGSGMLDAYAALGGTGGPPPPPTCEDTEVTLTLTTDRYGSETSWTLTDASGATIDSGSGYGNNQTYTEKFCLVDGVYTFTINDSYGDGICCSYGNGSYAISDGTTTLISGGQFTSTESKDFTIGSGGTTCDTPTGLSSSDVTYNSFTVSWTAVSGADSYDVQVNGSVVADNTTATFVNLTGLSANTIYAVSVRSNCTSGSSSYSPEISITTPSEPGSGCTGEVSSYPYSESFESGLGAWSQGTGDDLNWTRDSGGTPSSGTGPSSGSAGAFYMYVEASSPNYPSKVGYLNSPCFDLSGESSANITFDYHMNGTAMGSLALQASNDNGSSWSNAWSISGSQGNSWKSVSVDLSSYIGGTVQFRFVGTTGSSWSSDIAIDNVSVGSDGGGNSSVTLTLVTDNYGSETSWTLTDDADNVVATGSGYANNQTYTETFNLSGGCYTFTINDSYGDGICCSYGNGSYTLSDANGTIATGGDFGASVTENFCVTSSSGYNLFSENSSTNSQLNEFGIVTYPNPAVSSIKIRLKGASEADYTIVDITGKEMIRGTIKHNEESISIRNLPNGMYIIKASDGKTTVSSKIIKE</sequence>
<evidence type="ECO:0000313" key="11">
    <source>
        <dbReference type="Proteomes" id="UP000559010"/>
    </source>
</evidence>
<feature type="compositionally biased region" description="Low complexity" evidence="6">
    <location>
        <begin position="743"/>
        <end position="755"/>
    </location>
</feature>
<dbReference type="PROSITE" id="PS00138">
    <property type="entry name" value="SUBTILASE_SER"/>
    <property type="match status" value="1"/>
</dbReference>
<evidence type="ECO:0000256" key="4">
    <source>
        <dbReference type="ARBA" id="ARBA00022825"/>
    </source>
</evidence>
<dbReference type="CDD" id="cd06263">
    <property type="entry name" value="MAM"/>
    <property type="match status" value="1"/>
</dbReference>
<evidence type="ECO:0000256" key="3">
    <source>
        <dbReference type="ARBA" id="ARBA00022801"/>
    </source>
</evidence>
<dbReference type="AlphaFoldDB" id="A0A848IX14"/>
<evidence type="ECO:0000256" key="7">
    <source>
        <dbReference type="SAM" id="SignalP"/>
    </source>
</evidence>
<dbReference type="GO" id="GO:0005975">
    <property type="term" value="P:carbohydrate metabolic process"/>
    <property type="evidence" value="ECO:0007669"/>
    <property type="project" value="UniProtKB-ARBA"/>
</dbReference>
<dbReference type="SUPFAM" id="SSF49899">
    <property type="entry name" value="Concanavalin A-like lectins/glucanases"/>
    <property type="match status" value="1"/>
</dbReference>
<dbReference type="PROSITE" id="PS50853">
    <property type="entry name" value="FN3"/>
    <property type="match status" value="1"/>
</dbReference>
<feature type="region of interest" description="Disordered" evidence="6">
    <location>
        <begin position="733"/>
        <end position="755"/>
    </location>
</feature>
<accession>A0A848IX14</accession>
<dbReference type="InterPro" id="IPR026444">
    <property type="entry name" value="Secre_tail"/>
</dbReference>
<comment type="caution">
    <text evidence="10">The sequence shown here is derived from an EMBL/GenBank/DDBJ whole genome shotgun (WGS) entry which is preliminary data.</text>
</comment>
<dbReference type="SUPFAM" id="SSF52743">
    <property type="entry name" value="Subtilisin-like"/>
    <property type="match status" value="1"/>
</dbReference>
<feature type="active site" description="Charge relay system" evidence="5">
    <location>
        <position position="214"/>
    </location>
</feature>
<feature type="domain" description="MAM" evidence="8">
    <location>
        <begin position="718"/>
        <end position="872"/>
    </location>
</feature>
<feature type="signal peptide" evidence="7">
    <location>
        <begin position="1"/>
        <end position="33"/>
    </location>
</feature>
<dbReference type="InterPro" id="IPR000998">
    <property type="entry name" value="MAM_dom"/>
</dbReference>
<gene>
    <name evidence="10" type="ORF">HH304_04800</name>
</gene>
<dbReference type="Pfam" id="PF00082">
    <property type="entry name" value="Peptidase_S8"/>
    <property type="match status" value="1"/>
</dbReference>
<reference evidence="10 11" key="1">
    <citation type="submission" date="2020-04" db="EMBL/GenBank/DDBJ databases">
        <title>Flammeovirgaceae bacterium KN852 isolated from deep sea.</title>
        <authorList>
            <person name="Zhang D.-C."/>
        </authorList>
    </citation>
    <scope>NUCLEOTIDE SEQUENCE [LARGE SCALE GENOMIC DNA]</scope>
    <source>
        <strain evidence="10 11">KN852</strain>
    </source>
</reference>
<dbReference type="GO" id="GO:0004553">
    <property type="term" value="F:hydrolase activity, hydrolyzing O-glycosyl compounds"/>
    <property type="evidence" value="ECO:0007669"/>
    <property type="project" value="UniProtKB-ARBA"/>
</dbReference>
<keyword evidence="2 5" id="KW-0645">Protease</keyword>
<dbReference type="InterPro" id="IPR050131">
    <property type="entry name" value="Peptidase_S8_subtilisin-like"/>
</dbReference>
<dbReference type="InterPro" id="IPR013783">
    <property type="entry name" value="Ig-like_fold"/>
</dbReference>
<dbReference type="SMART" id="SM00060">
    <property type="entry name" value="FN3"/>
    <property type="match status" value="1"/>
</dbReference>
<dbReference type="PROSITE" id="PS51892">
    <property type="entry name" value="SUBTILASE"/>
    <property type="match status" value="1"/>
</dbReference>
<dbReference type="InterPro" id="IPR023828">
    <property type="entry name" value="Peptidase_S8_Ser-AS"/>
</dbReference>
<dbReference type="InterPro" id="IPR034204">
    <property type="entry name" value="PfSUB1-like_cat_dom"/>
</dbReference>
<keyword evidence="7" id="KW-0732">Signal</keyword>
<keyword evidence="3 5" id="KW-0378">Hydrolase</keyword>
<dbReference type="NCBIfam" id="TIGR04183">
    <property type="entry name" value="Por_Secre_tail"/>
    <property type="match status" value="1"/>
</dbReference>
<dbReference type="PROSITE" id="PS50060">
    <property type="entry name" value="MAM_2"/>
    <property type="match status" value="1"/>
</dbReference>
<evidence type="ECO:0000259" key="9">
    <source>
        <dbReference type="PROSITE" id="PS50853"/>
    </source>
</evidence>
<dbReference type="InterPro" id="IPR022398">
    <property type="entry name" value="Peptidase_S8_His-AS"/>
</dbReference>
<name>A0A848IX14_9BACT</name>
<protein>
    <submittedName>
        <fullName evidence="10">S8 family serine peptidase</fullName>
    </submittedName>
</protein>
<dbReference type="EMBL" id="JABBNU010000003">
    <property type="protein sequence ID" value="NMM47708.1"/>
    <property type="molecule type" value="Genomic_DNA"/>
</dbReference>
<dbReference type="GO" id="GO:0016020">
    <property type="term" value="C:membrane"/>
    <property type="evidence" value="ECO:0007669"/>
    <property type="project" value="InterPro"/>
</dbReference>
<dbReference type="Pfam" id="PF00041">
    <property type="entry name" value="fn3"/>
    <property type="match status" value="1"/>
</dbReference>
<dbReference type="PANTHER" id="PTHR43806:SF11">
    <property type="entry name" value="CEREVISIN-RELATED"/>
    <property type="match status" value="1"/>
</dbReference>
<dbReference type="GO" id="GO:0004252">
    <property type="term" value="F:serine-type endopeptidase activity"/>
    <property type="evidence" value="ECO:0007669"/>
    <property type="project" value="UniProtKB-UniRule"/>
</dbReference>
<dbReference type="SMART" id="SM00137">
    <property type="entry name" value="MAM"/>
    <property type="match status" value="1"/>
</dbReference>
<dbReference type="Pfam" id="PF18962">
    <property type="entry name" value="Por_Secre_tail"/>
    <property type="match status" value="1"/>
</dbReference>
<organism evidence="10 11">
    <name type="scientific">Marinigracilibium pacificum</name>
    <dbReference type="NCBI Taxonomy" id="2729599"/>
    <lineage>
        <taxon>Bacteria</taxon>
        <taxon>Pseudomonadati</taxon>
        <taxon>Bacteroidota</taxon>
        <taxon>Cytophagia</taxon>
        <taxon>Cytophagales</taxon>
        <taxon>Flammeovirgaceae</taxon>
        <taxon>Marinigracilibium</taxon>
    </lineage>
</organism>
<dbReference type="Gene3D" id="3.40.50.200">
    <property type="entry name" value="Peptidase S8/S53 domain"/>
    <property type="match status" value="1"/>
</dbReference>
<keyword evidence="11" id="KW-1185">Reference proteome</keyword>
<dbReference type="PRINTS" id="PR00723">
    <property type="entry name" value="SUBTILISIN"/>
</dbReference>
<evidence type="ECO:0000259" key="8">
    <source>
        <dbReference type="PROSITE" id="PS50060"/>
    </source>
</evidence>
<feature type="chain" id="PRO_5032421042" evidence="7">
    <location>
        <begin position="34"/>
        <end position="1073"/>
    </location>
</feature>
<dbReference type="NCBIfam" id="NF038128">
    <property type="entry name" value="choice_anch_J"/>
    <property type="match status" value="1"/>
</dbReference>
<dbReference type="SUPFAM" id="SSF49265">
    <property type="entry name" value="Fibronectin type III"/>
    <property type="match status" value="1"/>
</dbReference>
<feature type="active site" description="Charge relay system" evidence="5">
    <location>
        <position position="268"/>
    </location>
</feature>
<dbReference type="Gene3D" id="2.60.120.200">
    <property type="match status" value="1"/>
</dbReference>
<evidence type="ECO:0000256" key="6">
    <source>
        <dbReference type="SAM" id="MobiDB-lite"/>
    </source>
</evidence>
<evidence type="ECO:0000256" key="1">
    <source>
        <dbReference type="ARBA" id="ARBA00011073"/>
    </source>
</evidence>
<dbReference type="InterPro" id="IPR013320">
    <property type="entry name" value="ConA-like_dom_sf"/>
</dbReference>
<dbReference type="Proteomes" id="UP000559010">
    <property type="component" value="Unassembled WGS sequence"/>
</dbReference>
<proteinExistence type="inferred from homology"/>
<dbReference type="PANTHER" id="PTHR43806">
    <property type="entry name" value="PEPTIDASE S8"/>
    <property type="match status" value="1"/>
</dbReference>
<feature type="active site" description="Charge relay system" evidence="5">
    <location>
        <position position="437"/>
    </location>
</feature>
<dbReference type="CDD" id="cd07473">
    <property type="entry name" value="Peptidases_S8_Subtilisin_like"/>
    <property type="match status" value="1"/>
</dbReference>
<feature type="domain" description="Fibronectin type-III" evidence="9">
    <location>
        <begin position="622"/>
        <end position="704"/>
    </location>
</feature>
<dbReference type="InterPro" id="IPR003961">
    <property type="entry name" value="FN3_dom"/>
</dbReference>
<dbReference type="InterPro" id="IPR015500">
    <property type="entry name" value="Peptidase_S8_subtilisin-rel"/>
</dbReference>
<dbReference type="Gene3D" id="2.60.40.10">
    <property type="entry name" value="Immunoglobulins"/>
    <property type="match status" value="1"/>
</dbReference>
<dbReference type="GO" id="GO:0006508">
    <property type="term" value="P:proteolysis"/>
    <property type="evidence" value="ECO:0007669"/>
    <property type="project" value="UniProtKB-KW"/>
</dbReference>
<dbReference type="InterPro" id="IPR000209">
    <property type="entry name" value="Peptidase_S8/S53_dom"/>
</dbReference>
<evidence type="ECO:0000256" key="2">
    <source>
        <dbReference type="ARBA" id="ARBA00022670"/>
    </source>
</evidence>
<dbReference type="PROSITE" id="PS00137">
    <property type="entry name" value="SUBTILASE_HIS"/>
    <property type="match status" value="1"/>
</dbReference>
<dbReference type="Pfam" id="PF00629">
    <property type="entry name" value="MAM"/>
    <property type="match status" value="1"/>
</dbReference>
<dbReference type="InterPro" id="IPR036852">
    <property type="entry name" value="Peptidase_S8/S53_dom_sf"/>
</dbReference>
<evidence type="ECO:0000256" key="5">
    <source>
        <dbReference type="PROSITE-ProRule" id="PRU01240"/>
    </source>
</evidence>
<comment type="similarity">
    <text evidence="1 5">Belongs to the peptidase S8 family.</text>
</comment>
<dbReference type="RefSeq" id="WP_169678505.1">
    <property type="nucleotide sequence ID" value="NZ_JABBNU010000003.1"/>
</dbReference>